<organism evidence="10 11">
    <name type="scientific">Thermostaphylospora chromogena</name>
    <dbReference type="NCBI Taxonomy" id="35622"/>
    <lineage>
        <taxon>Bacteria</taxon>
        <taxon>Bacillati</taxon>
        <taxon>Actinomycetota</taxon>
        <taxon>Actinomycetes</taxon>
        <taxon>Streptosporangiales</taxon>
        <taxon>Thermomonosporaceae</taxon>
        <taxon>Thermostaphylospora</taxon>
    </lineage>
</organism>
<dbReference type="InterPro" id="IPR002549">
    <property type="entry name" value="AI-2E-like"/>
</dbReference>
<dbReference type="RefSeq" id="WP_165634735.1">
    <property type="nucleotide sequence ID" value="NZ_FNKK01000002.1"/>
</dbReference>
<feature type="transmembrane region" description="Helical" evidence="9">
    <location>
        <begin position="256"/>
        <end position="287"/>
    </location>
</feature>
<feature type="transmembrane region" description="Helical" evidence="9">
    <location>
        <begin position="38"/>
        <end position="60"/>
    </location>
</feature>
<feature type="transmembrane region" description="Helical" evidence="9">
    <location>
        <begin position="226"/>
        <end position="249"/>
    </location>
</feature>
<evidence type="ECO:0000313" key="10">
    <source>
        <dbReference type="EMBL" id="SDQ65366.1"/>
    </source>
</evidence>
<keyword evidence="3" id="KW-0813">Transport</keyword>
<dbReference type="Pfam" id="PF01594">
    <property type="entry name" value="AI-2E_transport"/>
    <property type="match status" value="1"/>
</dbReference>
<feature type="transmembrane region" description="Helical" evidence="9">
    <location>
        <begin position="158"/>
        <end position="178"/>
    </location>
</feature>
<comment type="similarity">
    <text evidence="2">Belongs to the autoinducer-2 exporter (AI-2E) (TC 2.A.86) family.</text>
</comment>
<evidence type="ECO:0000256" key="7">
    <source>
        <dbReference type="ARBA" id="ARBA00023136"/>
    </source>
</evidence>
<evidence type="ECO:0000256" key="4">
    <source>
        <dbReference type="ARBA" id="ARBA00022475"/>
    </source>
</evidence>
<evidence type="ECO:0000313" key="11">
    <source>
        <dbReference type="Proteomes" id="UP000217103"/>
    </source>
</evidence>
<protein>
    <submittedName>
        <fullName evidence="10">Predicted PurR-regulated permease PerM</fullName>
    </submittedName>
</protein>
<feature type="transmembrane region" description="Helical" evidence="9">
    <location>
        <begin position="307"/>
        <end position="332"/>
    </location>
</feature>
<evidence type="ECO:0000256" key="9">
    <source>
        <dbReference type="SAM" id="Phobius"/>
    </source>
</evidence>
<comment type="subcellular location">
    <subcellularLocation>
        <location evidence="1">Cell membrane</location>
        <topology evidence="1">Multi-pass membrane protein</topology>
    </subcellularLocation>
</comment>
<feature type="transmembrane region" description="Helical" evidence="9">
    <location>
        <begin position="12"/>
        <end position="32"/>
    </location>
</feature>
<evidence type="ECO:0000256" key="8">
    <source>
        <dbReference type="SAM" id="MobiDB-lite"/>
    </source>
</evidence>
<dbReference type="PANTHER" id="PTHR21716:SF53">
    <property type="entry name" value="PERMEASE PERM-RELATED"/>
    <property type="match status" value="1"/>
</dbReference>
<evidence type="ECO:0000256" key="2">
    <source>
        <dbReference type="ARBA" id="ARBA00009773"/>
    </source>
</evidence>
<dbReference type="PANTHER" id="PTHR21716">
    <property type="entry name" value="TRANSMEMBRANE PROTEIN"/>
    <property type="match status" value="1"/>
</dbReference>
<sequence length="377" mass="39972">MDQENPPVPRLLAVLAAWAWRLIVIGVAVYFLARIVSLLSLVAIPVIVALLLTALLKPLADALRRRRVPRLGATWLSVLTGVVVIVGLGYLAGFLFADRWEEISAEARRTEERLRAFLADGPLALDREELDRLGASLLDWLRGHQEGLTGAVARGTVVTAQVLTGLVLAFFVAFFLIHDGERIWAGTVRLFPSRLRDRVARAGSMAWTVLSGFIRGALVIAIVHALIILVTLLLLGVPLAGPLAILVFIGSFIPYAGALVSGAVAVVVSLVTSGPVAALIVLAVLIGQNQLENVVLEPVVMKHYVRLHPMVIGLAVVVGTIIWGIPGALVAVPATAMAVRALPLLSADRPPPPSPRTARPGPAPEGRAEPPPAGRPG</sequence>
<reference evidence="10 11" key="1">
    <citation type="submission" date="2016-10" db="EMBL/GenBank/DDBJ databases">
        <authorList>
            <person name="de Groot N.N."/>
        </authorList>
    </citation>
    <scope>NUCLEOTIDE SEQUENCE [LARGE SCALE GENOMIC DNA]</scope>
    <source>
        <strain evidence="10 11">DSM 43794</strain>
    </source>
</reference>
<evidence type="ECO:0000256" key="6">
    <source>
        <dbReference type="ARBA" id="ARBA00022989"/>
    </source>
</evidence>
<keyword evidence="11" id="KW-1185">Reference proteome</keyword>
<feature type="transmembrane region" description="Helical" evidence="9">
    <location>
        <begin position="72"/>
        <end position="96"/>
    </location>
</feature>
<accession>A0A1H1CP80</accession>
<dbReference type="EMBL" id="FNKK01000002">
    <property type="protein sequence ID" value="SDQ65366.1"/>
    <property type="molecule type" value="Genomic_DNA"/>
</dbReference>
<evidence type="ECO:0000256" key="1">
    <source>
        <dbReference type="ARBA" id="ARBA00004651"/>
    </source>
</evidence>
<evidence type="ECO:0000256" key="5">
    <source>
        <dbReference type="ARBA" id="ARBA00022692"/>
    </source>
</evidence>
<dbReference type="GO" id="GO:0055085">
    <property type="term" value="P:transmembrane transport"/>
    <property type="evidence" value="ECO:0007669"/>
    <property type="project" value="TreeGrafter"/>
</dbReference>
<gene>
    <name evidence="10" type="ORF">SAMN04489764_1550</name>
</gene>
<dbReference type="GO" id="GO:0005886">
    <property type="term" value="C:plasma membrane"/>
    <property type="evidence" value="ECO:0007669"/>
    <property type="project" value="UniProtKB-SubCell"/>
</dbReference>
<feature type="region of interest" description="Disordered" evidence="8">
    <location>
        <begin position="346"/>
        <end position="377"/>
    </location>
</feature>
<dbReference type="Proteomes" id="UP000217103">
    <property type="component" value="Unassembled WGS sequence"/>
</dbReference>
<name>A0A1H1CP80_9ACTN</name>
<keyword evidence="6 9" id="KW-1133">Transmembrane helix</keyword>
<dbReference type="AlphaFoldDB" id="A0A1H1CP80"/>
<keyword evidence="4" id="KW-1003">Cell membrane</keyword>
<keyword evidence="5 9" id="KW-0812">Transmembrane</keyword>
<keyword evidence="7 9" id="KW-0472">Membrane</keyword>
<evidence type="ECO:0000256" key="3">
    <source>
        <dbReference type="ARBA" id="ARBA00022448"/>
    </source>
</evidence>
<proteinExistence type="inferred from homology"/>